<feature type="region of interest" description="Disordered" evidence="1">
    <location>
        <begin position="115"/>
        <end position="147"/>
    </location>
</feature>
<reference evidence="3" key="1">
    <citation type="submission" date="2022-11" db="UniProtKB">
        <authorList>
            <consortium name="WormBaseParasite"/>
        </authorList>
    </citation>
    <scope>IDENTIFICATION</scope>
</reference>
<dbReference type="AlphaFoldDB" id="A0A915CYH1"/>
<evidence type="ECO:0000313" key="2">
    <source>
        <dbReference type="Proteomes" id="UP000887574"/>
    </source>
</evidence>
<sequence length="172" mass="18779">MLTHKAAQQQQQLLGGIHHANYSATGEGNVNHQQLSAPFTSCSSSVSPPAVAEHAAGQQGNNREEFVDTTVVKQEVMQEDCNNNNNEMKFDVAQLISGQNNLMSTNTQQIGGILPKPTSKKRGWRPANPHVSNVQSVPLPATSTVGSTDLEECQRWLSWPKGRRLQSSKFDS</sequence>
<name>A0A915CYH1_9BILA</name>
<proteinExistence type="predicted"/>
<feature type="compositionally biased region" description="Polar residues" evidence="1">
    <location>
        <begin position="130"/>
        <end position="147"/>
    </location>
</feature>
<dbReference type="WBParaSite" id="jg13496">
    <property type="protein sequence ID" value="jg13496"/>
    <property type="gene ID" value="jg13496"/>
</dbReference>
<evidence type="ECO:0000256" key="1">
    <source>
        <dbReference type="SAM" id="MobiDB-lite"/>
    </source>
</evidence>
<organism evidence="2 3">
    <name type="scientific">Ditylenchus dipsaci</name>
    <dbReference type="NCBI Taxonomy" id="166011"/>
    <lineage>
        <taxon>Eukaryota</taxon>
        <taxon>Metazoa</taxon>
        <taxon>Ecdysozoa</taxon>
        <taxon>Nematoda</taxon>
        <taxon>Chromadorea</taxon>
        <taxon>Rhabditida</taxon>
        <taxon>Tylenchina</taxon>
        <taxon>Tylenchomorpha</taxon>
        <taxon>Sphaerularioidea</taxon>
        <taxon>Anguinidae</taxon>
        <taxon>Anguininae</taxon>
        <taxon>Ditylenchus</taxon>
    </lineage>
</organism>
<accession>A0A915CYH1</accession>
<dbReference type="Proteomes" id="UP000887574">
    <property type="component" value="Unplaced"/>
</dbReference>
<keyword evidence="2" id="KW-1185">Reference proteome</keyword>
<protein>
    <submittedName>
        <fullName evidence="3">Uncharacterized protein</fullName>
    </submittedName>
</protein>
<evidence type="ECO:0000313" key="3">
    <source>
        <dbReference type="WBParaSite" id="jg13496"/>
    </source>
</evidence>